<dbReference type="Proteomes" id="UP000051442">
    <property type="component" value="Unassembled WGS sequence"/>
</dbReference>
<protein>
    <recommendedName>
        <fullName evidence="4">HTH arsR-type domain-containing protein</fullName>
    </recommendedName>
</protein>
<dbReference type="STRING" id="1423804.FD14_GL002430"/>
<keyword evidence="6" id="KW-1185">Reference proteome</keyword>
<keyword evidence="3" id="KW-0804">Transcription</keyword>
<feature type="domain" description="HTH arsR-type" evidence="4">
    <location>
        <begin position="1"/>
        <end position="89"/>
    </location>
</feature>
<dbReference type="Pfam" id="PF01022">
    <property type="entry name" value="HTH_5"/>
    <property type="match status" value="1"/>
</dbReference>
<dbReference type="NCBIfam" id="NF033789">
    <property type="entry name" value="repress_SdpR"/>
    <property type="match status" value="1"/>
</dbReference>
<organism evidence="5 6">
    <name type="scientific">Secundilactobacillus similis DSM 23365 = JCM 2765</name>
    <dbReference type="NCBI Taxonomy" id="1423804"/>
    <lineage>
        <taxon>Bacteria</taxon>
        <taxon>Bacillati</taxon>
        <taxon>Bacillota</taxon>
        <taxon>Bacilli</taxon>
        <taxon>Lactobacillales</taxon>
        <taxon>Lactobacillaceae</taxon>
        <taxon>Secundilactobacillus</taxon>
    </lineage>
</organism>
<gene>
    <name evidence="5" type="ORF">FD14_GL002430</name>
</gene>
<dbReference type="InterPro" id="IPR051081">
    <property type="entry name" value="HTH_MetalResp_TranReg"/>
</dbReference>
<proteinExistence type="predicted"/>
<dbReference type="OrthoDB" id="9799175at2"/>
<dbReference type="InterPro" id="IPR001845">
    <property type="entry name" value="HTH_ArsR_DNA-bd_dom"/>
</dbReference>
<dbReference type="CDD" id="cd00090">
    <property type="entry name" value="HTH_ARSR"/>
    <property type="match status" value="1"/>
</dbReference>
<keyword evidence="2" id="KW-0238">DNA-binding</keyword>
<dbReference type="AlphaFoldDB" id="A0A0R2ENT3"/>
<dbReference type="RefSeq" id="WP_054735850.1">
    <property type="nucleotide sequence ID" value="NZ_AYZM01000167.1"/>
</dbReference>
<sequence>MAMSQTLKAIADPVRRQILELLKTKQYSAGEIADQFELTNATVSYHLKLLKKANLISEHKQKNYIYYELNASVFEEVLTWIYGLGIGGDQDDDQKKR</sequence>
<dbReference type="PROSITE" id="PS50987">
    <property type="entry name" value="HTH_ARSR_2"/>
    <property type="match status" value="1"/>
</dbReference>
<evidence type="ECO:0000259" key="4">
    <source>
        <dbReference type="PROSITE" id="PS50987"/>
    </source>
</evidence>
<keyword evidence="1" id="KW-0805">Transcription regulation</keyword>
<dbReference type="SMART" id="SM00418">
    <property type="entry name" value="HTH_ARSR"/>
    <property type="match status" value="1"/>
</dbReference>
<dbReference type="Gene3D" id="1.10.10.10">
    <property type="entry name" value="Winged helix-like DNA-binding domain superfamily/Winged helix DNA-binding domain"/>
    <property type="match status" value="1"/>
</dbReference>
<reference evidence="5 6" key="1">
    <citation type="journal article" date="2015" name="Genome Announc.">
        <title>Expanding the biotechnology potential of lactobacilli through comparative genomics of 213 strains and associated genera.</title>
        <authorList>
            <person name="Sun Z."/>
            <person name="Harris H.M."/>
            <person name="McCann A."/>
            <person name="Guo C."/>
            <person name="Argimon S."/>
            <person name="Zhang W."/>
            <person name="Yang X."/>
            <person name="Jeffery I.B."/>
            <person name="Cooney J.C."/>
            <person name="Kagawa T.F."/>
            <person name="Liu W."/>
            <person name="Song Y."/>
            <person name="Salvetti E."/>
            <person name="Wrobel A."/>
            <person name="Rasinkangas P."/>
            <person name="Parkhill J."/>
            <person name="Rea M.C."/>
            <person name="O'Sullivan O."/>
            <person name="Ritari J."/>
            <person name="Douillard F.P."/>
            <person name="Paul Ross R."/>
            <person name="Yang R."/>
            <person name="Briner A.E."/>
            <person name="Felis G.E."/>
            <person name="de Vos W.M."/>
            <person name="Barrangou R."/>
            <person name="Klaenhammer T.R."/>
            <person name="Caufield P.W."/>
            <person name="Cui Y."/>
            <person name="Zhang H."/>
            <person name="O'Toole P.W."/>
        </authorList>
    </citation>
    <scope>NUCLEOTIDE SEQUENCE [LARGE SCALE GENOMIC DNA]</scope>
    <source>
        <strain evidence="5 6">DSM 23365</strain>
    </source>
</reference>
<dbReference type="PATRIC" id="fig|1423804.4.peg.2628"/>
<evidence type="ECO:0000256" key="3">
    <source>
        <dbReference type="ARBA" id="ARBA00023163"/>
    </source>
</evidence>
<accession>A0A0R2ENT3</accession>
<evidence type="ECO:0000313" key="5">
    <source>
        <dbReference type="EMBL" id="KRN18041.1"/>
    </source>
</evidence>
<dbReference type="InterPro" id="IPR036388">
    <property type="entry name" value="WH-like_DNA-bd_sf"/>
</dbReference>
<dbReference type="GO" id="GO:0003700">
    <property type="term" value="F:DNA-binding transcription factor activity"/>
    <property type="evidence" value="ECO:0007669"/>
    <property type="project" value="InterPro"/>
</dbReference>
<dbReference type="SUPFAM" id="SSF46785">
    <property type="entry name" value="Winged helix' DNA-binding domain"/>
    <property type="match status" value="1"/>
</dbReference>
<dbReference type="PANTHER" id="PTHR33154:SF33">
    <property type="entry name" value="TRANSCRIPTIONAL REPRESSOR SDPR"/>
    <property type="match status" value="1"/>
</dbReference>
<dbReference type="InterPro" id="IPR011991">
    <property type="entry name" value="ArsR-like_HTH"/>
</dbReference>
<dbReference type="PRINTS" id="PR00778">
    <property type="entry name" value="HTHARSR"/>
</dbReference>
<comment type="caution">
    <text evidence="5">The sequence shown here is derived from an EMBL/GenBank/DDBJ whole genome shotgun (WGS) entry which is preliminary data.</text>
</comment>
<evidence type="ECO:0000256" key="2">
    <source>
        <dbReference type="ARBA" id="ARBA00023125"/>
    </source>
</evidence>
<dbReference type="GO" id="GO:0003677">
    <property type="term" value="F:DNA binding"/>
    <property type="evidence" value="ECO:0007669"/>
    <property type="project" value="UniProtKB-KW"/>
</dbReference>
<evidence type="ECO:0000256" key="1">
    <source>
        <dbReference type="ARBA" id="ARBA00023015"/>
    </source>
</evidence>
<dbReference type="InterPro" id="IPR036390">
    <property type="entry name" value="WH_DNA-bd_sf"/>
</dbReference>
<dbReference type="NCBIfam" id="NF033788">
    <property type="entry name" value="HTH_metalloreg"/>
    <property type="match status" value="1"/>
</dbReference>
<name>A0A0R2ENT3_9LACO</name>
<dbReference type="EMBL" id="AYZM01000167">
    <property type="protein sequence ID" value="KRN18041.1"/>
    <property type="molecule type" value="Genomic_DNA"/>
</dbReference>
<evidence type="ECO:0000313" key="6">
    <source>
        <dbReference type="Proteomes" id="UP000051442"/>
    </source>
</evidence>
<dbReference type="PANTHER" id="PTHR33154">
    <property type="entry name" value="TRANSCRIPTIONAL REGULATOR, ARSR FAMILY"/>
    <property type="match status" value="1"/>
</dbReference>
<dbReference type="InterPro" id="IPR047796">
    <property type="entry name" value="SdpR-like_repress"/>
</dbReference>